<evidence type="ECO:0000313" key="5">
    <source>
        <dbReference type="Proteomes" id="UP001642520"/>
    </source>
</evidence>
<feature type="region of interest" description="Disordered" evidence="1">
    <location>
        <begin position="252"/>
        <end position="291"/>
    </location>
</feature>
<feature type="chain" id="PRO_5046650002" description="Death domain-containing protein" evidence="3">
    <location>
        <begin position="26"/>
        <end position="291"/>
    </location>
</feature>
<evidence type="ECO:0000256" key="2">
    <source>
        <dbReference type="SAM" id="Phobius"/>
    </source>
</evidence>
<gene>
    <name evidence="4" type="ORF">XYLVIOL_LOCUS1969</name>
</gene>
<accession>A0ABP1N915</accession>
<evidence type="ECO:0000313" key="4">
    <source>
        <dbReference type="EMBL" id="CAL7936060.1"/>
    </source>
</evidence>
<feature type="compositionally biased region" description="Basic residues" evidence="1">
    <location>
        <begin position="277"/>
        <end position="291"/>
    </location>
</feature>
<keyword evidence="2" id="KW-0472">Membrane</keyword>
<keyword evidence="5" id="KW-1185">Reference proteome</keyword>
<evidence type="ECO:0000256" key="3">
    <source>
        <dbReference type="SAM" id="SignalP"/>
    </source>
</evidence>
<feature type="signal peptide" evidence="3">
    <location>
        <begin position="1"/>
        <end position="25"/>
    </location>
</feature>
<protein>
    <recommendedName>
        <fullName evidence="6">Death domain-containing protein</fullName>
    </recommendedName>
</protein>
<keyword evidence="3" id="KW-0732">Signal</keyword>
<comment type="caution">
    <text evidence="4">The sequence shown here is derived from an EMBL/GenBank/DDBJ whole genome shotgun (WGS) entry which is preliminary data.</text>
</comment>
<sequence length="291" mass="33110">MNLRNILKNAPFLLLLYLTPSFLEIAEVGEPELQLLAANLKPEECVKLVSLDSHIPLSEAEIQKLAREQSCFRRLVKWICQLRTVTRNTYPILNDFLERIGRSDLVACLAELSMKSSKPPKVIRDVQAADDSEDYEGITTTAPTSQTKAKDSQPDTKTDNQFPSEAIEKISGHTTFKISLRTAGIVLASTILLTCCCTLLIRNRLLNLFNKIRGKKKKGKFIPIEDDVDISRSYIVRKPRIKRKRAPSYEMVHTATQNNTVPVAKEPEEPQPSCYKCYKKKRKKSTKRPHR</sequence>
<organism evidence="4 5">
    <name type="scientific">Xylocopa violacea</name>
    <name type="common">Violet carpenter bee</name>
    <name type="synonym">Apis violacea</name>
    <dbReference type="NCBI Taxonomy" id="135666"/>
    <lineage>
        <taxon>Eukaryota</taxon>
        <taxon>Metazoa</taxon>
        <taxon>Ecdysozoa</taxon>
        <taxon>Arthropoda</taxon>
        <taxon>Hexapoda</taxon>
        <taxon>Insecta</taxon>
        <taxon>Pterygota</taxon>
        <taxon>Neoptera</taxon>
        <taxon>Endopterygota</taxon>
        <taxon>Hymenoptera</taxon>
        <taxon>Apocrita</taxon>
        <taxon>Aculeata</taxon>
        <taxon>Apoidea</taxon>
        <taxon>Anthophila</taxon>
        <taxon>Apidae</taxon>
        <taxon>Xylocopa</taxon>
        <taxon>Xylocopa</taxon>
    </lineage>
</organism>
<feature type="compositionally biased region" description="Basic and acidic residues" evidence="1">
    <location>
        <begin position="148"/>
        <end position="158"/>
    </location>
</feature>
<reference evidence="4 5" key="1">
    <citation type="submission" date="2024-08" db="EMBL/GenBank/DDBJ databases">
        <authorList>
            <person name="Will J Nash"/>
            <person name="Angela Man"/>
            <person name="Seanna McTaggart"/>
            <person name="Kendall Baker"/>
            <person name="Tom Barker"/>
            <person name="Leah Catchpole"/>
            <person name="Alex Durrant"/>
            <person name="Karim Gharbi"/>
            <person name="Naomi Irish"/>
            <person name="Gemy Kaithakottil"/>
            <person name="Debby Ku"/>
            <person name="Aaliyah Providence"/>
            <person name="Felix Shaw"/>
            <person name="David Swarbreck"/>
            <person name="Chris Watkins"/>
            <person name="Ann M. McCartney"/>
            <person name="Giulio Formenti"/>
            <person name="Alice Mouton"/>
            <person name="Noel Vella"/>
            <person name="Bjorn M von Reumont"/>
            <person name="Adriana Vella"/>
            <person name="Wilfried Haerty"/>
        </authorList>
    </citation>
    <scope>NUCLEOTIDE SEQUENCE [LARGE SCALE GENOMIC DNA]</scope>
</reference>
<feature type="compositionally biased region" description="Polar residues" evidence="1">
    <location>
        <begin position="138"/>
        <end position="147"/>
    </location>
</feature>
<keyword evidence="2" id="KW-0812">Transmembrane</keyword>
<feature type="transmembrane region" description="Helical" evidence="2">
    <location>
        <begin position="178"/>
        <end position="201"/>
    </location>
</feature>
<evidence type="ECO:0008006" key="6">
    <source>
        <dbReference type="Google" id="ProtNLM"/>
    </source>
</evidence>
<evidence type="ECO:0000256" key="1">
    <source>
        <dbReference type="SAM" id="MobiDB-lite"/>
    </source>
</evidence>
<keyword evidence="2" id="KW-1133">Transmembrane helix</keyword>
<dbReference type="EMBL" id="CAXAJV020001286">
    <property type="protein sequence ID" value="CAL7936060.1"/>
    <property type="molecule type" value="Genomic_DNA"/>
</dbReference>
<name>A0ABP1N915_XYLVO</name>
<proteinExistence type="predicted"/>
<dbReference type="Proteomes" id="UP001642520">
    <property type="component" value="Unassembled WGS sequence"/>
</dbReference>
<feature type="region of interest" description="Disordered" evidence="1">
    <location>
        <begin position="128"/>
        <end position="162"/>
    </location>
</feature>